<evidence type="ECO:0000256" key="2">
    <source>
        <dbReference type="ARBA" id="ARBA00022801"/>
    </source>
</evidence>
<evidence type="ECO:0000259" key="3">
    <source>
        <dbReference type="PROSITE" id="PS50263"/>
    </source>
</evidence>
<reference evidence="5" key="1">
    <citation type="submission" date="2017-02" db="EMBL/GenBank/DDBJ databases">
        <authorList>
            <person name="Varghese N."/>
            <person name="Submissions S."/>
        </authorList>
    </citation>
    <scope>NUCLEOTIDE SEQUENCE [LARGE SCALE GENOMIC DNA]</scope>
    <source>
        <strain evidence="5">ATCC 27094</strain>
    </source>
</reference>
<dbReference type="EMBL" id="FUWJ01000012">
    <property type="protein sequence ID" value="SKA35114.1"/>
    <property type="molecule type" value="Genomic_DNA"/>
</dbReference>
<dbReference type="Gene3D" id="3.60.110.10">
    <property type="entry name" value="Carbon-nitrogen hydrolase"/>
    <property type="match status" value="1"/>
</dbReference>
<name>A0A1T4T3M0_9HYPH</name>
<evidence type="ECO:0000313" key="4">
    <source>
        <dbReference type="EMBL" id="SKA35114.1"/>
    </source>
</evidence>
<gene>
    <name evidence="4" type="ORF">SAMN02745126_05636</name>
</gene>
<dbReference type="PANTHER" id="PTHR23088:SF27">
    <property type="entry name" value="DEAMINATED GLUTATHIONE AMIDASE"/>
    <property type="match status" value="1"/>
</dbReference>
<dbReference type="OrthoDB" id="9811121at2"/>
<dbReference type="PROSITE" id="PS01227">
    <property type="entry name" value="UPF0012"/>
    <property type="match status" value="1"/>
</dbReference>
<dbReference type="STRING" id="225324.SAMN02745126_05636"/>
<evidence type="ECO:0000313" key="5">
    <source>
        <dbReference type="Proteomes" id="UP000190092"/>
    </source>
</evidence>
<dbReference type="PANTHER" id="PTHR23088">
    <property type="entry name" value="NITRILASE-RELATED"/>
    <property type="match status" value="1"/>
</dbReference>
<dbReference type="InterPro" id="IPR045254">
    <property type="entry name" value="Nit1/2_C-N_Hydrolase"/>
</dbReference>
<keyword evidence="5" id="KW-1185">Reference proteome</keyword>
<dbReference type="Proteomes" id="UP000190092">
    <property type="component" value="Unassembled WGS sequence"/>
</dbReference>
<accession>A0A1T4T3M0</accession>
<dbReference type="AlphaFoldDB" id="A0A1T4T3M0"/>
<dbReference type="PROSITE" id="PS50263">
    <property type="entry name" value="CN_HYDROLASE"/>
    <property type="match status" value="1"/>
</dbReference>
<dbReference type="GO" id="GO:0016811">
    <property type="term" value="F:hydrolase activity, acting on carbon-nitrogen (but not peptide) bonds, in linear amides"/>
    <property type="evidence" value="ECO:0007669"/>
    <property type="project" value="InterPro"/>
</dbReference>
<evidence type="ECO:0000256" key="1">
    <source>
        <dbReference type="ARBA" id="ARBA00010613"/>
    </source>
</evidence>
<proteinExistence type="inferred from homology"/>
<dbReference type="CDD" id="cd07572">
    <property type="entry name" value="nit"/>
    <property type="match status" value="1"/>
</dbReference>
<dbReference type="InterPro" id="IPR001110">
    <property type="entry name" value="UPF0012_CS"/>
</dbReference>
<comment type="similarity">
    <text evidence="1">Belongs to the carbon-nitrogen hydrolase superfamily. NIT1/NIT2 family.</text>
</comment>
<dbReference type="SUPFAM" id="SSF56317">
    <property type="entry name" value="Carbon-nitrogen hydrolase"/>
    <property type="match status" value="1"/>
</dbReference>
<dbReference type="RefSeq" id="WP_085937356.1">
    <property type="nucleotide sequence ID" value="NZ_FUWJ01000012.1"/>
</dbReference>
<protein>
    <submittedName>
        <fullName evidence="4">Predicted amidohydrolase</fullName>
    </submittedName>
</protein>
<feature type="domain" description="CN hydrolase" evidence="3">
    <location>
        <begin position="5"/>
        <end position="255"/>
    </location>
</feature>
<dbReference type="Pfam" id="PF00795">
    <property type="entry name" value="CN_hydrolase"/>
    <property type="match status" value="1"/>
</dbReference>
<sequence>MSSTFKAGLIQTNVSNDMAENVAFVREQARLAREAGADFIMTPENTGLIGANRNETLAKAETEESHAMLATARAAARETGTWFLLGSIHVRQPGEEQIRNRSYLIDATGTVVASYDKIHMFDVKLAGGESYRESSTFKPGERSVLAETPWGTLGMTICYDLRFPYLYRDLAHAGATMIAIPSSFTVPTGQAHWHTLIRARAVETGCFVFAPAQVGTHKGSNRKTYGHSIVVAPWGEVLADAGGEKAGFIVADIDLAKVAEARSMVPSLTHDREYAAPVLYKSEAAKAAE</sequence>
<organism evidence="4 5">
    <name type="scientific">Enhydrobacter aerosaccus</name>
    <dbReference type="NCBI Taxonomy" id="225324"/>
    <lineage>
        <taxon>Bacteria</taxon>
        <taxon>Pseudomonadati</taxon>
        <taxon>Pseudomonadota</taxon>
        <taxon>Alphaproteobacteria</taxon>
        <taxon>Hyphomicrobiales</taxon>
        <taxon>Enhydrobacter</taxon>
    </lineage>
</organism>
<keyword evidence="2 4" id="KW-0378">Hydrolase</keyword>
<dbReference type="InterPro" id="IPR003010">
    <property type="entry name" value="C-N_Hydrolase"/>
</dbReference>
<dbReference type="InterPro" id="IPR036526">
    <property type="entry name" value="C-N_Hydrolase_sf"/>
</dbReference>